<accession>A0A2K1JME2</accession>
<reference evidence="1 3" key="1">
    <citation type="journal article" date="2008" name="Science">
        <title>The Physcomitrella genome reveals evolutionary insights into the conquest of land by plants.</title>
        <authorList>
            <person name="Rensing S."/>
            <person name="Lang D."/>
            <person name="Zimmer A."/>
            <person name="Terry A."/>
            <person name="Salamov A."/>
            <person name="Shapiro H."/>
            <person name="Nishiyama T."/>
            <person name="Perroud P.-F."/>
            <person name="Lindquist E."/>
            <person name="Kamisugi Y."/>
            <person name="Tanahashi T."/>
            <person name="Sakakibara K."/>
            <person name="Fujita T."/>
            <person name="Oishi K."/>
            <person name="Shin-I T."/>
            <person name="Kuroki Y."/>
            <person name="Toyoda A."/>
            <person name="Suzuki Y."/>
            <person name="Hashimoto A."/>
            <person name="Yamaguchi K."/>
            <person name="Sugano A."/>
            <person name="Kohara Y."/>
            <person name="Fujiyama A."/>
            <person name="Anterola A."/>
            <person name="Aoki S."/>
            <person name="Ashton N."/>
            <person name="Barbazuk W.B."/>
            <person name="Barker E."/>
            <person name="Bennetzen J."/>
            <person name="Bezanilla M."/>
            <person name="Blankenship R."/>
            <person name="Cho S.H."/>
            <person name="Dutcher S."/>
            <person name="Estelle M."/>
            <person name="Fawcett J.A."/>
            <person name="Gundlach H."/>
            <person name="Hanada K."/>
            <person name="Heyl A."/>
            <person name="Hicks K.A."/>
            <person name="Hugh J."/>
            <person name="Lohr M."/>
            <person name="Mayer K."/>
            <person name="Melkozernov A."/>
            <person name="Murata T."/>
            <person name="Nelson D."/>
            <person name="Pils B."/>
            <person name="Prigge M."/>
            <person name="Reiss B."/>
            <person name="Renner T."/>
            <person name="Rombauts S."/>
            <person name="Rushton P."/>
            <person name="Sanderfoot A."/>
            <person name="Schween G."/>
            <person name="Shiu S.-H."/>
            <person name="Stueber K."/>
            <person name="Theodoulou F.L."/>
            <person name="Tu H."/>
            <person name="Van de Peer Y."/>
            <person name="Verrier P.J."/>
            <person name="Waters E."/>
            <person name="Wood A."/>
            <person name="Yang L."/>
            <person name="Cove D."/>
            <person name="Cuming A."/>
            <person name="Hasebe M."/>
            <person name="Lucas S."/>
            <person name="Mishler D.B."/>
            <person name="Reski R."/>
            <person name="Grigoriev I."/>
            <person name="Quatrano R.S."/>
            <person name="Boore J.L."/>
        </authorList>
    </citation>
    <scope>NUCLEOTIDE SEQUENCE [LARGE SCALE GENOMIC DNA]</scope>
    <source>
        <strain evidence="2 3">cv. Gransden 2004</strain>
    </source>
</reference>
<dbReference type="Proteomes" id="UP000006727">
    <property type="component" value="Chromosome 13"/>
</dbReference>
<dbReference type="EMBL" id="ABEU02000013">
    <property type="protein sequence ID" value="PNR42546.1"/>
    <property type="molecule type" value="Genomic_DNA"/>
</dbReference>
<dbReference type="EnsemblPlants" id="Pp3c13_14670V3.1">
    <property type="protein sequence ID" value="Pp3c13_14670V3.1"/>
    <property type="gene ID" value="Pp3c13_14670"/>
</dbReference>
<sequence length="46" mass="4825">MHLLGTLPVTGSPKPMVSVTTHPSCTFILTLHVTSLNPSPTGNPLE</sequence>
<keyword evidence="3" id="KW-1185">Reference proteome</keyword>
<dbReference type="AlphaFoldDB" id="A0A2K1JME2"/>
<organism evidence="1">
    <name type="scientific">Physcomitrium patens</name>
    <name type="common">Spreading-leaved earth moss</name>
    <name type="synonym">Physcomitrella patens</name>
    <dbReference type="NCBI Taxonomy" id="3218"/>
    <lineage>
        <taxon>Eukaryota</taxon>
        <taxon>Viridiplantae</taxon>
        <taxon>Streptophyta</taxon>
        <taxon>Embryophyta</taxon>
        <taxon>Bryophyta</taxon>
        <taxon>Bryophytina</taxon>
        <taxon>Bryopsida</taxon>
        <taxon>Funariidae</taxon>
        <taxon>Funariales</taxon>
        <taxon>Funariaceae</taxon>
        <taxon>Physcomitrium</taxon>
    </lineage>
</organism>
<reference evidence="1 3" key="2">
    <citation type="journal article" date="2018" name="Plant J.">
        <title>The Physcomitrella patens chromosome-scale assembly reveals moss genome structure and evolution.</title>
        <authorList>
            <person name="Lang D."/>
            <person name="Ullrich K.K."/>
            <person name="Murat F."/>
            <person name="Fuchs J."/>
            <person name="Jenkins J."/>
            <person name="Haas F.B."/>
            <person name="Piednoel M."/>
            <person name="Gundlach H."/>
            <person name="Van Bel M."/>
            <person name="Meyberg R."/>
            <person name="Vives C."/>
            <person name="Morata J."/>
            <person name="Symeonidi A."/>
            <person name="Hiss M."/>
            <person name="Muchero W."/>
            <person name="Kamisugi Y."/>
            <person name="Saleh O."/>
            <person name="Blanc G."/>
            <person name="Decker E.L."/>
            <person name="van Gessel N."/>
            <person name="Grimwood J."/>
            <person name="Hayes R.D."/>
            <person name="Graham S.W."/>
            <person name="Gunter L.E."/>
            <person name="McDaniel S.F."/>
            <person name="Hoernstein S.N.W."/>
            <person name="Larsson A."/>
            <person name="Li F.W."/>
            <person name="Perroud P.F."/>
            <person name="Phillips J."/>
            <person name="Ranjan P."/>
            <person name="Rokshar D.S."/>
            <person name="Rothfels C.J."/>
            <person name="Schneider L."/>
            <person name="Shu S."/>
            <person name="Stevenson D.W."/>
            <person name="Thummler F."/>
            <person name="Tillich M."/>
            <person name="Villarreal Aguilar J.C."/>
            <person name="Widiez T."/>
            <person name="Wong G.K."/>
            <person name="Wymore A."/>
            <person name="Zhang Y."/>
            <person name="Zimmer A.D."/>
            <person name="Quatrano R.S."/>
            <person name="Mayer K.F.X."/>
            <person name="Goodstein D."/>
            <person name="Casacuberta J.M."/>
            <person name="Vandepoele K."/>
            <person name="Reski R."/>
            <person name="Cuming A.C."/>
            <person name="Tuskan G.A."/>
            <person name="Maumus F."/>
            <person name="Salse J."/>
            <person name="Schmutz J."/>
            <person name="Rensing S.A."/>
        </authorList>
    </citation>
    <scope>NUCLEOTIDE SEQUENCE [LARGE SCALE GENOMIC DNA]</scope>
    <source>
        <strain evidence="2 3">cv. Gransden 2004</strain>
    </source>
</reference>
<dbReference type="InParanoid" id="A0A2K1JME2"/>
<evidence type="ECO:0000313" key="2">
    <source>
        <dbReference type="EnsemblPlants" id="Pp3c13_14670V3.1"/>
    </source>
</evidence>
<protein>
    <submittedName>
        <fullName evidence="1 2">Uncharacterized protein</fullName>
    </submittedName>
</protein>
<reference evidence="2" key="3">
    <citation type="submission" date="2020-12" db="UniProtKB">
        <authorList>
            <consortium name="EnsemblPlants"/>
        </authorList>
    </citation>
    <scope>IDENTIFICATION</scope>
</reference>
<dbReference type="Gramene" id="Pp3c13_14670V3.1">
    <property type="protein sequence ID" value="Pp3c13_14670V3.1"/>
    <property type="gene ID" value="Pp3c13_14670"/>
</dbReference>
<proteinExistence type="predicted"/>
<evidence type="ECO:0000313" key="3">
    <source>
        <dbReference type="Proteomes" id="UP000006727"/>
    </source>
</evidence>
<name>A0A2K1JME2_PHYPA</name>
<evidence type="ECO:0000313" key="1">
    <source>
        <dbReference type="EMBL" id="PNR42546.1"/>
    </source>
</evidence>
<gene>
    <name evidence="1" type="ORF">PHYPA_017376</name>
</gene>